<sequence length="66" mass="7568">HSCISNVSGGDNNIKNLHRNITSQIHLNKKQKLLEFFRLKDLSPKMKSKPGNIRLKDLTLLQNIES</sequence>
<evidence type="ECO:0000313" key="1">
    <source>
        <dbReference type="EMBL" id="CAF4421906.1"/>
    </source>
</evidence>
<dbReference type="Proteomes" id="UP000663868">
    <property type="component" value="Unassembled WGS sequence"/>
</dbReference>
<evidence type="ECO:0000313" key="2">
    <source>
        <dbReference type="Proteomes" id="UP000663868"/>
    </source>
</evidence>
<gene>
    <name evidence="1" type="ORF">KXQ929_LOCUS52244</name>
</gene>
<proteinExistence type="predicted"/>
<accession>A0A820QFA5</accession>
<reference evidence="1" key="1">
    <citation type="submission" date="2021-02" db="EMBL/GenBank/DDBJ databases">
        <authorList>
            <person name="Nowell W R."/>
        </authorList>
    </citation>
    <scope>NUCLEOTIDE SEQUENCE</scope>
</reference>
<dbReference type="AlphaFoldDB" id="A0A820QFA5"/>
<comment type="caution">
    <text evidence="1">The sequence shown here is derived from an EMBL/GenBank/DDBJ whole genome shotgun (WGS) entry which is preliminary data.</text>
</comment>
<name>A0A820QFA5_9BILA</name>
<organism evidence="1 2">
    <name type="scientific">Adineta steineri</name>
    <dbReference type="NCBI Taxonomy" id="433720"/>
    <lineage>
        <taxon>Eukaryota</taxon>
        <taxon>Metazoa</taxon>
        <taxon>Spiralia</taxon>
        <taxon>Gnathifera</taxon>
        <taxon>Rotifera</taxon>
        <taxon>Eurotatoria</taxon>
        <taxon>Bdelloidea</taxon>
        <taxon>Adinetida</taxon>
        <taxon>Adinetidae</taxon>
        <taxon>Adineta</taxon>
    </lineage>
</organism>
<feature type="non-terminal residue" evidence="1">
    <location>
        <position position="1"/>
    </location>
</feature>
<protein>
    <submittedName>
        <fullName evidence="1">Uncharacterized protein</fullName>
    </submittedName>
</protein>
<dbReference type="EMBL" id="CAJOBB010027284">
    <property type="protein sequence ID" value="CAF4421906.1"/>
    <property type="molecule type" value="Genomic_DNA"/>
</dbReference>
<feature type="non-terminal residue" evidence="1">
    <location>
        <position position="66"/>
    </location>
</feature>